<accession>A0A9X0U4W6</accession>
<proteinExistence type="inferred from homology"/>
<dbReference type="Pfam" id="PF14310">
    <property type="entry name" value="Fn3-like"/>
    <property type="match status" value="1"/>
</dbReference>
<dbReference type="InterPro" id="IPR002772">
    <property type="entry name" value="Glyco_hydro_3_C"/>
</dbReference>
<dbReference type="GO" id="GO:0005975">
    <property type="term" value="P:carbohydrate metabolic process"/>
    <property type="evidence" value="ECO:0007669"/>
    <property type="project" value="InterPro"/>
</dbReference>
<dbReference type="FunFam" id="2.60.40.10:FF:000495">
    <property type="entry name" value="Periplasmic beta-glucosidase"/>
    <property type="match status" value="1"/>
</dbReference>
<name>A0A9X0U4W6_9BACT</name>
<keyword evidence="2 5" id="KW-0378">Hydrolase</keyword>
<dbReference type="SUPFAM" id="SSF52279">
    <property type="entry name" value="Beta-D-glucan exohydrolase, C-terminal domain"/>
    <property type="match status" value="1"/>
</dbReference>
<keyword evidence="6" id="KW-1185">Reference proteome</keyword>
<dbReference type="Gene3D" id="2.60.40.10">
    <property type="entry name" value="Immunoglobulins"/>
    <property type="match status" value="1"/>
</dbReference>
<keyword evidence="3" id="KW-0732">Signal</keyword>
<feature type="chain" id="PRO_5040777592" evidence="3">
    <location>
        <begin position="35"/>
        <end position="863"/>
    </location>
</feature>
<dbReference type="Pfam" id="PF00933">
    <property type="entry name" value="Glyco_hydro_3"/>
    <property type="match status" value="1"/>
</dbReference>
<dbReference type="SUPFAM" id="SSF51445">
    <property type="entry name" value="(Trans)glycosidases"/>
    <property type="match status" value="1"/>
</dbReference>
<evidence type="ECO:0000256" key="3">
    <source>
        <dbReference type="SAM" id="SignalP"/>
    </source>
</evidence>
<feature type="domain" description="PA14" evidence="4">
    <location>
        <begin position="436"/>
        <end position="590"/>
    </location>
</feature>
<dbReference type="Gene3D" id="3.40.50.1700">
    <property type="entry name" value="Glycoside hydrolase family 3 C-terminal domain"/>
    <property type="match status" value="1"/>
</dbReference>
<dbReference type="GO" id="GO:0008422">
    <property type="term" value="F:beta-glucosidase activity"/>
    <property type="evidence" value="ECO:0007669"/>
    <property type="project" value="UniProtKB-EC"/>
</dbReference>
<dbReference type="InterPro" id="IPR036962">
    <property type="entry name" value="Glyco_hydro_3_N_sf"/>
</dbReference>
<dbReference type="PROSITE" id="PS51820">
    <property type="entry name" value="PA14"/>
    <property type="match status" value="1"/>
</dbReference>
<dbReference type="InterPro" id="IPR026891">
    <property type="entry name" value="Fn3-like"/>
</dbReference>
<evidence type="ECO:0000256" key="1">
    <source>
        <dbReference type="ARBA" id="ARBA00005336"/>
    </source>
</evidence>
<dbReference type="Gene3D" id="2.60.120.260">
    <property type="entry name" value="Galactose-binding domain-like"/>
    <property type="match status" value="1"/>
</dbReference>
<dbReference type="AlphaFoldDB" id="A0A9X0U4W6"/>
<comment type="caution">
    <text evidence="5">The sequence shown here is derived from an EMBL/GenBank/DDBJ whole genome shotgun (WGS) entry which is preliminary data.</text>
</comment>
<dbReference type="PANTHER" id="PTHR42715:SF10">
    <property type="entry name" value="BETA-GLUCOSIDASE"/>
    <property type="match status" value="1"/>
</dbReference>
<protein>
    <submittedName>
        <fullName evidence="5">Beta-glucosidase</fullName>
        <ecNumber evidence="5">3.2.1.21</ecNumber>
    </submittedName>
</protein>
<dbReference type="InterPro" id="IPR017853">
    <property type="entry name" value="GH"/>
</dbReference>
<sequence length="863" mass="93035">MNSKRVSPFRSSFLMTVTLSAALLVAYRSGFAQAPHTLDAAEEQKVDSLVKQMTLQQKLDYIGGTGFGVRGIPALGIPPLEMSDGPYGTRSNSGFPSTTYAAGINMAASWDPALAARIGGGIGRDARARGVHFMLGPGINIYRSPRNGRNFEYFGEDPFLAGKIAAGYITGMQEQGVSATVKHYLGNNSEFLRHDSDTEIDERTLREIYLPGFEAAVKEGHVSAVMDSYNLINGLHATQNGYFNIEIMRKEWGFKGVMMSDWDATYDAIGAANGGLDIEEPTGKFMNNANLGPAIQAGKVSEATIDEKVRRILETAASYGWLTRDQRDTSISFVDAKNNTVALDAAREGAVLLKNSGNLLPLDKSAVKTILIVGPDGYPGVPVGGGSAGVVPFHQVSALEGISNEFGASATVQYDSGVPTLSSLASATEFTTEAKGSKAGLKLESFNNLDLSGSPVSTTVTRHAVLAGLTIKQAIADIDAVMEMLFNSPPSQISHRLTGFYNAATATKYIFALEDSGEGSGNRVYVDGKLVIDNWRIVRAFQPHITLDLPAGPHKVVVEEWQKTPIGGHVALAIVPENKVVRPEAVKLAAKADVVLVTAGFQQESESEGGDRTFSLPYGQSELIREIAAANPKVVVAITSGGNVDFTKWIDDVPAVLETWYAGQAGGQALAEILFGDVNPSGHLPATFERKEADNPTFANYYPAGDSKRVDYKEGIFVGYRGYEKNKIKPLFPFGFGLSYTTFKFTNLTFDQKDEGGEIHAVARFDVTNTGSRKGAEVAQLYVTEEHPKVPRPEHELKGFERIELSPGETKRVEIPLDARSFSYYDIAAKRWAIGSNRFTVSVGDSVESLSLKTDVNLKVSGN</sequence>
<dbReference type="SMART" id="SM01217">
    <property type="entry name" value="Fn3_like"/>
    <property type="match status" value="1"/>
</dbReference>
<dbReference type="Gene3D" id="3.20.20.300">
    <property type="entry name" value="Glycoside hydrolase, family 3, N-terminal domain"/>
    <property type="match status" value="1"/>
</dbReference>
<feature type="signal peptide" evidence="3">
    <location>
        <begin position="1"/>
        <end position="34"/>
    </location>
</feature>
<gene>
    <name evidence="5" type="ORF">HDF14_003488</name>
</gene>
<comment type="similarity">
    <text evidence="1">Belongs to the glycosyl hydrolase 3 family.</text>
</comment>
<reference evidence="5 6" key="1">
    <citation type="submission" date="2020-08" db="EMBL/GenBank/DDBJ databases">
        <title>Genomic Encyclopedia of Type Strains, Phase IV (KMG-V): Genome sequencing to study the core and pangenomes of soil and plant-associated prokaryotes.</title>
        <authorList>
            <person name="Whitman W."/>
        </authorList>
    </citation>
    <scope>NUCLEOTIDE SEQUENCE [LARGE SCALE GENOMIC DNA]</scope>
    <source>
        <strain evidence="5 6">X5P2</strain>
    </source>
</reference>
<evidence type="ECO:0000256" key="2">
    <source>
        <dbReference type="ARBA" id="ARBA00022801"/>
    </source>
</evidence>
<dbReference type="Pfam" id="PF01915">
    <property type="entry name" value="Glyco_hydro_3_C"/>
    <property type="match status" value="1"/>
</dbReference>
<dbReference type="EMBL" id="JACHEB010000008">
    <property type="protein sequence ID" value="MBB5329859.1"/>
    <property type="molecule type" value="Genomic_DNA"/>
</dbReference>
<organism evidence="5 6">
    <name type="scientific">Tunturiibacter gelidiferens</name>
    <dbReference type="NCBI Taxonomy" id="3069689"/>
    <lineage>
        <taxon>Bacteria</taxon>
        <taxon>Pseudomonadati</taxon>
        <taxon>Acidobacteriota</taxon>
        <taxon>Terriglobia</taxon>
        <taxon>Terriglobales</taxon>
        <taxon>Acidobacteriaceae</taxon>
        <taxon>Tunturiibacter</taxon>
    </lineage>
</organism>
<evidence type="ECO:0000313" key="6">
    <source>
        <dbReference type="Proteomes" id="UP000535182"/>
    </source>
</evidence>
<dbReference type="EC" id="3.2.1.21" evidence="5"/>
<evidence type="ECO:0000313" key="5">
    <source>
        <dbReference type="EMBL" id="MBB5329859.1"/>
    </source>
</evidence>
<evidence type="ECO:0000259" key="4">
    <source>
        <dbReference type="PROSITE" id="PS51820"/>
    </source>
</evidence>
<dbReference type="PANTHER" id="PTHR42715">
    <property type="entry name" value="BETA-GLUCOSIDASE"/>
    <property type="match status" value="1"/>
</dbReference>
<dbReference type="RefSeq" id="WP_260698334.1">
    <property type="nucleotide sequence ID" value="NZ_JACHEB010000008.1"/>
</dbReference>
<dbReference type="PRINTS" id="PR00133">
    <property type="entry name" value="GLHYDRLASE3"/>
</dbReference>
<keyword evidence="5" id="KW-0326">Glycosidase</keyword>
<dbReference type="InterPro" id="IPR001764">
    <property type="entry name" value="Glyco_hydro_3_N"/>
</dbReference>
<dbReference type="InterPro" id="IPR050288">
    <property type="entry name" value="Cellulose_deg_GH3"/>
</dbReference>
<dbReference type="InterPro" id="IPR036881">
    <property type="entry name" value="Glyco_hydro_3_C_sf"/>
</dbReference>
<dbReference type="Proteomes" id="UP000535182">
    <property type="component" value="Unassembled WGS sequence"/>
</dbReference>
<dbReference type="InterPro" id="IPR013783">
    <property type="entry name" value="Ig-like_fold"/>
</dbReference>
<dbReference type="InterPro" id="IPR037524">
    <property type="entry name" value="PA14/GLEYA"/>
</dbReference>